<dbReference type="STRING" id="1759059.ATE48_09060"/>
<organism evidence="1 2">
    <name type="scientific">Candidatus Viadribacter manganicus</name>
    <dbReference type="NCBI Taxonomy" id="1759059"/>
    <lineage>
        <taxon>Bacteria</taxon>
        <taxon>Pseudomonadati</taxon>
        <taxon>Pseudomonadota</taxon>
        <taxon>Alphaproteobacteria</taxon>
        <taxon>Hyphomonadales</taxon>
        <taxon>Hyphomonadaceae</taxon>
        <taxon>Candidatus Viadribacter</taxon>
    </lineage>
</organism>
<protein>
    <submittedName>
        <fullName evidence="1">Uncharacterized protein</fullName>
    </submittedName>
</protein>
<evidence type="ECO:0000313" key="1">
    <source>
        <dbReference type="EMBL" id="ANP46059.1"/>
    </source>
</evidence>
<dbReference type="EMBL" id="CP013244">
    <property type="protein sequence ID" value="ANP46059.1"/>
    <property type="molecule type" value="Genomic_DNA"/>
</dbReference>
<evidence type="ECO:0000313" key="2">
    <source>
        <dbReference type="Proteomes" id="UP000092498"/>
    </source>
</evidence>
<sequence>MRPPHGAAETPKMIKRASGDWLRRIPPWVDIHVCDLRRFRGPYTGRKHRAARRGRAITEIYRALAKARRYAWEILVIRLGEPTPRRDALHSPVRMFVCSPAHEDIICIEESRLYRDRLVLVLRPPA</sequence>
<dbReference type="Proteomes" id="UP000092498">
    <property type="component" value="Chromosome"/>
</dbReference>
<reference evidence="1 2" key="1">
    <citation type="submission" date="2015-11" db="EMBL/GenBank/DDBJ databases">
        <title>Whole-Genome Sequence of Candidatus Oderbacter manganicum from the National Park Lower Oder Valley, Germany.</title>
        <authorList>
            <person name="Braun B."/>
            <person name="Liere K."/>
            <person name="Szewzyk U."/>
        </authorList>
    </citation>
    <scope>NUCLEOTIDE SEQUENCE [LARGE SCALE GENOMIC DNA]</scope>
    <source>
        <strain evidence="1 2">OTSz_A_272</strain>
    </source>
</reference>
<proteinExistence type="predicted"/>
<dbReference type="AlphaFoldDB" id="A0A1B1AHL2"/>
<accession>A0A1B1AHL2</accession>
<name>A0A1B1AHL2_9PROT</name>
<gene>
    <name evidence="1" type="ORF">ATE48_09060</name>
</gene>
<dbReference type="InParanoid" id="A0A1B1AHL2"/>
<keyword evidence="2" id="KW-1185">Reference proteome</keyword>
<dbReference type="KEGG" id="cbot:ATE48_09060"/>